<protein>
    <submittedName>
        <fullName evidence="2">Uncharacterized protein</fullName>
    </submittedName>
</protein>
<accession>A0A7J7N8Q0</accession>
<organism evidence="2 3">
    <name type="scientific">Kingdonia uniflora</name>
    <dbReference type="NCBI Taxonomy" id="39325"/>
    <lineage>
        <taxon>Eukaryota</taxon>
        <taxon>Viridiplantae</taxon>
        <taxon>Streptophyta</taxon>
        <taxon>Embryophyta</taxon>
        <taxon>Tracheophyta</taxon>
        <taxon>Spermatophyta</taxon>
        <taxon>Magnoliopsida</taxon>
        <taxon>Ranunculales</taxon>
        <taxon>Circaeasteraceae</taxon>
        <taxon>Kingdonia</taxon>
    </lineage>
</organism>
<feature type="transmembrane region" description="Helical" evidence="1">
    <location>
        <begin position="28"/>
        <end position="48"/>
    </location>
</feature>
<dbReference type="Proteomes" id="UP000541444">
    <property type="component" value="Unassembled WGS sequence"/>
</dbReference>
<keyword evidence="3" id="KW-1185">Reference proteome</keyword>
<gene>
    <name evidence="2" type="ORF">GIB67_002511</name>
</gene>
<keyword evidence="1" id="KW-0812">Transmembrane</keyword>
<reference evidence="2 3" key="1">
    <citation type="journal article" date="2020" name="IScience">
        <title>Genome Sequencing of the Endangered Kingdonia uniflora (Circaeasteraceae, Ranunculales) Reveals Potential Mechanisms of Evolutionary Specialization.</title>
        <authorList>
            <person name="Sun Y."/>
            <person name="Deng T."/>
            <person name="Zhang A."/>
            <person name="Moore M.J."/>
            <person name="Landis J.B."/>
            <person name="Lin N."/>
            <person name="Zhang H."/>
            <person name="Zhang X."/>
            <person name="Huang J."/>
            <person name="Zhang X."/>
            <person name="Sun H."/>
            <person name="Wang H."/>
        </authorList>
    </citation>
    <scope>NUCLEOTIDE SEQUENCE [LARGE SCALE GENOMIC DNA]</scope>
    <source>
        <strain evidence="2">TB1705</strain>
        <tissue evidence="2">Leaf</tissue>
    </source>
</reference>
<name>A0A7J7N8Q0_9MAGN</name>
<dbReference type="AlphaFoldDB" id="A0A7J7N8Q0"/>
<sequence length="60" mass="6929">MKRLSANKAIGIGFFTLSNIFFTQERLILLWANKAIGIGFFTLSNIFFTQERRILLWACS</sequence>
<evidence type="ECO:0000256" key="1">
    <source>
        <dbReference type="SAM" id="Phobius"/>
    </source>
</evidence>
<evidence type="ECO:0000313" key="2">
    <source>
        <dbReference type="EMBL" id="KAF6163506.1"/>
    </source>
</evidence>
<keyword evidence="1" id="KW-0472">Membrane</keyword>
<evidence type="ECO:0000313" key="3">
    <source>
        <dbReference type="Proteomes" id="UP000541444"/>
    </source>
</evidence>
<proteinExistence type="predicted"/>
<dbReference type="EMBL" id="JACGCM010000973">
    <property type="protein sequence ID" value="KAF6163506.1"/>
    <property type="molecule type" value="Genomic_DNA"/>
</dbReference>
<comment type="caution">
    <text evidence="2">The sequence shown here is derived from an EMBL/GenBank/DDBJ whole genome shotgun (WGS) entry which is preliminary data.</text>
</comment>
<keyword evidence="1" id="KW-1133">Transmembrane helix</keyword>